<sequence>MIGDHLALLLADFAAPSPTSRSTFLTIKLLRQRLQELFIPSLISIGIVNSRESDLKAGQSSGSESRAGPGALLPQLEELVDYMVAHPMLAKGVGLGPRSKETVDLLWAELTQRLNARVWVKKLEYSGRKIKTKASNFYKDIRGTGGGPPLYERLSEVEKKVLGILEEANHLDAPKTATLTKKDPKPPTRKKRKVDSWVIELEEHRIAAEEKMSEAAKVLADAAKTLADAAMLTAETTKTGRRPK</sequence>
<accession>A0A4C1X7P3</accession>
<evidence type="ECO:0000313" key="3">
    <source>
        <dbReference type="Proteomes" id="UP000299102"/>
    </source>
</evidence>
<evidence type="ECO:0000313" key="2">
    <source>
        <dbReference type="EMBL" id="GBP59070.1"/>
    </source>
</evidence>
<comment type="caution">
    <text evidence="2">The sequence shown here is derived from an EMBL/GenBank/DDBJ whole genome shotgun (WGS) entry which is preliminary data.</text>
</comment>
<proteinExistence type="predicted"/>
<keyword evidence="3" id="KW-1185">Reference proteome</keyword>
<dbReference type="EMBL" id="BGZK01000751">
    <property type="protein sequence ID" value="GBP59070.1"/>
    <property type="molecule type" value="Genomic_DNA"/>
</dbReference>
<dbReference type="Proteomes" id="UP000299102">
    <property type="component" value="Unassembled WGS sequence"/>
</dbReference>
<name>A0A4C1X7P3_EUMVA</name>
<gene>
    <name evidence="2" type="ORF">EVAR_39156_1</name>
</gene>
<dbReference type="OrthoDB" id="6931947at2759"/>
<dbReference type="AlphaFoldDB" id="A0A4C1X7P3"/>
<protein>
    <submittedName>
        <fullName evidence="2">Uncharacterized protein</fullName>
    </submittedName>
</protein>
<reference evidence="2 3" key="1">
    <citation type="journal article" date="2019" name="Commun. Biol.">
        <title>The bagworm genome reveals a unique fibroin gene that provides high tensile strength.</title>
        <authorList>
            <person name="Kono N."/>
            <person name="Nakamura H."/>
            <person name="Ohtoshi R."/>
            <person name="Tomita M."/>
            <person name="Numata K."/>
            <person name="Arakawa K."/>
        </authorList>
    </citation>
    <scope>NUCLEOTIDE SEQUENCE [LARGE SCALE GENOMIC DNA]</scope>
</reference>
<organism evidence="2 3">
    <name type="scientific">Eumeta variegata</name>
    <name type="common">Bagworm moth</name>
    <name type="synonym">Eumeta japonica</name>
    <dbReference type="NCBI Taxonomy" id="151549"/>
    <lineage>
        <taxon>Eukaryota</taxon>
        <taxon>Metazoa</taxon>
        <taxon>Ecdysozoa</taxon>
        <taxon>Arthropoda</taxon>
        <taxon>Hexapoda</taxon>
        <taxon>Insecta</taxon>
        <taxon>Pterygota</taxon>
        <taxon>Neoptera</taxon>
        <taxon>Endopterygota</taxon>
        <taxon>Lepidoptera</taxon>
        <taxon>Glossata</taxon>
        <taxon>Ditrysia</taxon>
        <taxon>Tineoidea</taxon>
        <taxon>Psychidae</taxon>
        <taxon>Oiketicinae</taxon>
        <taxon>Eumeta</taxon>
    </lineage>
</organism>
<evidence type="ECO:0000256" key="1">
    <source>
        <dbReference type="SAM" id="MobiDB-lite"/>
    </source>
</evidence>
<feature type="region of interest" description="Disordered" evidence="1">
    <location>
        <begin position="173"/>
        <end position="193"/>
    </location>
</feature>